<organism evidence="1 2">
    <name type="scientific">Trypanosoma cruzi (strain CL Brener)</name>
    <dbReference type="NCBI Taxonomy" id="353153"/>
    <lineage>
        <taxon>Eukaryota</taxon>
        <taxon>Discoba</taxon>
        <taxon>Euglenozoa</taxon>
        <taxon>Kinetoplastea</taxon>
        <taxon>Metakinetoplastina</taxon>
        <taxon>Trypanosomatida</taxon>
        <taxon>Trypanosomatidae</taxon>
        <taxon>Trypanosoma</taxon>
        <taxon>Schizotrypanum</taxon>
    </lineage>
</organism>
<proteinExistence type="predicted"/>
<dbReference type="PaxDb" id="353153-Q4DW64"/>
<protein>
    <submittedName>
        <fullName evidence="1">Uncharacterized protein</fullName>
    </submittedName>
</protein>
<comment type="caution">
    <text evidence="1">The sequence shown here is derived from an EMBL/GenBank/DDBJ whole genome shotgun (WGS) entry which is preliminary data.</text>
</comment>
<dbReference type="InParanoid" id="Q4DW64"/>
<sequence length="227" mass="26370">MLFLYRRKLYFNISFFTILFFFLESYTSHEIIEVFRTMEISSISETDKNAITRLLSSDLSRTVARHAIIVLHYFRTISDEDLPIDVLLGGCVLYAVKQRQASNANYFLRECLERVKESDIVGFELLLVQVVRHNVLLIETCLRSVFHEVLLENPVAGLDRERTIKVCLHLISFLYRTSWCLFPESAARGAFLVASEKCEVRLGKLSSAFDGPMVKHIAKYLRDQFWN</sequence>
<name>Q4DW64_TRYCC</name>
<gene>
    <name evidence="1" type="ORF">Tc00.1047053508231.64</name>
</gene>
<keyword evidence="2" id="KW-1185">Reference proteome</keyword>
<dbReference type="eggNOG" id="ENOG502SC4R">
    <property type="taxonomic scope" value="Eukaryota"/>
</dbReference>
<accession>Q4DW64</accession>
<evidence type="ECO:0000313" key="2">
    <source>
        <dbReference type="Proteomes" id="UP000002296"/>
    </source>
</evidence>
<dbReference type="Proteomes" id="UP000002296">
    <property type="component" value="Unassembled WGS sequence"/>
</dbReference>
<evidence type="ECO:0000313" key="1">
    <source>
        <dbReference type="EMBL" id="EAN96768.1"/>
    </source>
</evidence>
<dbReference type="KEGG" id="tcr:508231.64"/>
<dbReference type="GeneID" id="3550907"/>
<dbReference type="AlphaFoldDB" id="Q4DW64"/>
<dbReference type="EMBL" id="AAHK01000133">
    <property type="protein sequence ID" value="EAN96768.1"/>
    <property type="molecule type" value="Genomic_DNA"/>
</dbReference>
<dbReference type="RefSeq" id="XP_818619.1">
    <property type="nucleotide sequence ID" value="XM_813526.1"/>
</dbReference>
<dbReference type="SMR" id="Q4DW64"/>
<reference evidence="1 2" key="1">
    <citation type="journal article" date="2005" name="Science">
        <title>The genome sequence of Trypanosoma cruzi, etiologic agent of Chagas disease.</title>
        <authorList>
            <person name="El-Sayed N.M."/>
            <person name="Myler P.J."/>
            <person name="Bartholomeu D.C."/>
            <person name="Nilsson D."/>
            <person name="Aggarwal G."/>
            <person name="Tran A.N."/>
            <person name="Ghedin E."/>
            <person name="Worthey E.A."/>
            <person name="Delcher A.L."/>
            <person name="Blandin G."/>
            <person name="Westenberger S.J."/>
            <person name="Caler E."/>
            <person name="Cerqueira G.C."/>
            <person name="Branche C."/>
            <person name="Haas B."/>
            <person name="Anupama A."/>
            <person name="Arner E."/>
            <person name="Aslund L."/>
            <person name="Attipoe P."/>
            <person name="Bontempi E."/>
            <person name="Bringaud F."/>
            <person name="Burton P."/>
            <person name="Cadag E."/>
            <person name="Campbell D.A."/>
            <person name="Carrington M."/>
            <person name="Crabtree J."/>
            <person name="Darban H."/>
            <person name="da Silveira J.F."/>
            <person name="de Jong P."/>
            <person name="Edwards K."/>
            <person name="Englund P.T."/>
            <person name="Fazelina G."/>
            <person name="Feldblyum T."/>
            <person name="Ferella M."/>
            <person name="Frasch A.C."/>
            <person name="Gull K."/>
            <person name="Horn D."/>
            <person name="Hou L."/>
            <person name="Huang Y."/>
            <person name="Kindlund E."/>
            <person name="Klingbeil M."/>
            <person name="Kluge S."/>
            <person name="Koo H."/>
            <person name="Lacerda D."/>
            <person name="Levin M.J."/>
            <person name="Lorenzi H."/>
            <person name="Louie T."/>
            <person name="Machado C.R."/>
            <person name="McCulloch R."/>
            <person name="McKenna A."/>
            <person name="Mizuno Y."/>
            <person name="Mottram J.C."/>
            <person name="Nelson S."/>
            <person name="Ochaya S."/>
            <person name="Osoegawa K."/>
            <person name="Pai G."/>
            <person name="Parsons M."/>
            <person name="Pentony M."/>
            <person name="Pettersson U."/>
            <person name="Pop M."/>
            <person name="Ramirez J.L."/>
            <person name="Rinta J."/>
            <person name="Robertson L."/>
            <person name="Salzberg S.L."/>
            <person name="Sanchez D.O."/>
            <person name="Seyler A."/>
            <person name="Sharma R."/>
            <person name="Shetty J."/>
            <person name="Simpson A.J."/>
            <person name="Sisk E."/>
            <person name="Tammi M.T."/>
            <person name="Tarleton R."/>
            <person name="Teixeira S."/>
            <person name="Van Aken S."/>
            <person name="Vogt C."/>
            <person name="Ward P.N."/>
            <person name="Wickstead B."/>
            <person name="Wortman J."/>
            <person name="White O."/>
            <person name="Fraser C.M."/>
            <person name="Stuart K.D."/>
            <person name="Andersson B."/>
        </authorList>
    </citation>
    <scope>NUCLEOTIDE SEQUENCE [LARGE SCALE GENOMIC DNA]</scope>
    <source>
        <strain evidence="1 2">CL Brener</strain>
    </source>
</reference>